<name>A0ABQ5DRP6_9ASTR</name>
<dbReference type="Proteomes" id="UP001151760">
    <property type="component" value="Unassembled WGS sequence"/>
</dbReference>
<keyword evidence="1" id="KW-0548">Nucleotidyltransferase</keyword>
<keyword evidence="1" id="KW-0695">RNA-directed DNA polymerase</keyword>
<dbReference type="InterPro" id="IPR052160">
    <property type="entry name" value="Gypsy_RT_Integrase-like"/>
</dbReference>
<dbReference type="GO" id="GO:0003964">
    <property type="term" value="F:RNA-directed DNA polymerase activity"/>
    <property type="evidence" value="ECO:0007669"/>
    <property type="project" value="UniProtKB-KW"/>
</dbReference>
<dbReference type="EMBL" id="BQNB010015576">
    <property type="protein sequence ID" value="GJT41617.1"/>
    <property type="molecule type" value="Genomic_DNA"/>
</dbReference>
<keyword evidence="1" id="KW-0808">Transferase</keyword>
<gene>
    <name evidence="1" type="ORF">Tco_0941482</name>
</gene>
<reference evidence="1" key="1">
    <citation type="journal article" date="2022" name="Int. J. Mol. Sci.">
        <title>Draft Genome of Tanacetum Coccineum: Genomic Comparison of Closely Related Tanacetum-Family Plants.</title>
        <authorList>
            <person name="Yamashiro T."/>
            <person name="Shiraishi A."/>
            <person name="Nakayama K."/>
            <person name="Satake H."/>
        </authorList>
    </citation>
    <scope>NUCLEOTIDE SEQUENCE</scope>
</reference>
<reference evidence="1" key="2">
    <citation type="submission" date="2022-01" db="EMBL/GenBank/DDBJ databases">
        <authorList>
            <person name="Yamashiro T."/>
            <person name="Shiraishi A."/>
            <person name="Satake H."/>
            <person name="Nakayama K."/>
        </authorList>
    </citation>
    <scope>NUCLEOTIDE SEQUENCE</scope>
</reference>
<accession>A0ABQ5DRP6</accession>
<dbReference type="PANTHER" id="PTHR47266">
    <property type="entry name" value="ENDONUCLEASE-RELATED"/>
    <property type="match status" value="1"/>
</dbReference>
<evidence type="ECO:0000313" key="2">
    <source>
        <dbReference type="Proteomes" id="UP001151760"/>
    </source>
</evidence>
<keyword evidence="2" id="KW-1185">Reference proteome</keyword>
<organism evidence="1 2">
    <name type="scientific">Tanacetum coccineum</name>
    <dbReference type="NCBI Taxonomy" id="301880"/>
    <lineage>
        <taxon>Eukaryota</taxon>
        <taxon>Viridiplantae</taxon>
        <taxon>Streptophyta</taxon>
        <taxon>Embryophyta</taxon>
        <taxon>Tracheophyta</taxon>
        <taxon>Spermatophyta</taxon>
        <taxon>Magnoliopsida</taxon>
        <taxon>eudicotyledons</taxon>
        <taxon>Gunneridae</taxon>
        <taxon>Pentapetalae</taxon>
        <taxon>asterids</taxon>
        <taxon>campanulids</taxon>
        <taxon>Asterales</taxon>
        <taxon>Asteraceae</taxon>
        <taxon>Asteroideae</taxon>
        <taxon>Anthemideae</taxon>
        <taxon>Anthemidinae</taxon>
        <taxon>Tanacetum</taxon>
    </lineage>
</organism>
<evidence type="ECO:0000313" key="1">
    <source>
        <dbReference type="EMBL" id="GJT41617.1"/>
    </source>
</evidence>
<protein>
    <submittedName>
        <fullName evidence="1">Reverse transcriptase domain-containing protein</fullName>
    </submittedName>
</protein>
<comment type="caution">
    <text evidence="1">The sequence shown here is derived from an EMBL/GenBank/DDBJ whole genome shotgun (WGS) entry which is preliminary data.</text>
</comment>
<sequence>MHHGVFFVQEERDSCQRQGKTSQRDEMPQNSIQVCEIFDMWGIDFMGPFPSSRGNKYILWQFRYLSKGFEATKALPTMSRVVCKFRNLSSPDFGAPVQYKSRCGKPCLWSDKLDDALRLSDSLQNLPSGSPKVQLNELNELRDHAYENSLIYKAKTKRLHDSQNSKTVFSHSVIESPFNSRLKISRAKLKSVGMAPNSHHCITLRERTTLGSSRSPNFPQGLPDCEDLSFVIHHRVSQLSFIWESDILILSTNEVDIIKKTENQAKMTKLSMEWKRLCKIKAKVQKYQSQSQYRRISSQTGAGTEEYFETANLNPSDGPGKPNSIIMKTVKTKWALNQFQQPICVQLTKTVKTLKAQS</sequence>
<proteinExistence type="predicted"/>